<dbReference type="Proteomes" id="UP000887576">
    <property type="component" value="Unplaced"/>
</dbReference>
<accession>A0AC34RNM7</accession>
<dbReference type="WBParaSite" id="JU765_v2.g871.t1">
    <property type="protein sequence ID" value="JU765_v2.g871.t1"/>
    <property type="gene ID" value="JU765_v2.g871"/>
</dbReference>
<evidence type="ECO:0000313" key="2">
    <source>
        <dbReference type="WBParaSite" id="JU765_v2.g871.t1"/>
    </source>
</evidence>
<organism evidence="1 2">
    <name type="scientific">Panagrolaimus sp. JU765</name>
    <dbReference type="NCBI Taxonomy" id="591449"/>
    <lineage>
        <taxon>Eukaryota</taxon>
        <taxon>Metazoa</taxon>
        <taxon>Ecdysozoa</taxon>
        <taxon>Nematoda</taxon>
        <taxon>Chromadorea</taxon>
        <taxon>Rhabditida</taxon>
        <taxon>Tylenchina</taxon>
        <taxon>Panagrolaimomorpha</taxon>
        <taxon>Panagrolaimoidea</taxon>
        <taxon>Panagrolaimidae</taxon>
        <taxon>Panagrolaimus</taxon>
    </lineage>
</organism>
<evidence type="ECO:0000313" key="1">
    <source>
        <dbReference type="Proteomes" id="UP000887576"/>
    </source>
</evidence>
<proteinExistence type="predicted"/>
<protein>
    <submittedName>
        <fullName evidence="2">Ig-like domain-containing protein</fullName>
    </submittedName>
</protein>
<reference evidence="2" key="1">
    <citation type="submission" date="2022-11" db="UniProtKB">
        <authorList>
            <consortium name="WormBaseParasite"/>
        </authorList>
    </citation>
    <scope>IDENTIFICATION</scope>
</reference>
<sequence length="420" mass="45187">PQPTKLGASQKAPPQVQTQLIPIQGEIGRSARFVCGFSGDEPIIVKWFHNGREIKSAFDTLIRTSGNESTLDLTKLKKSHEGDYTCRLENVAGQVESSANLVVSPPTIRGTAPDFRAKLTDQRVQQNQTAKFSCGLVGEPRPTVTWFKDGKQLPNVERYQMTDTDTDSVLEIIDVSPPDAGVYECVAKNSAGEARCKAKLNIILAKTGKGAEAGPKLEAPHFLTQIEPIVVTEGQNAEFRAKYNGAPEPTIRWYRNNEPIKPGRNYETGHGNGEAWLKITSCSQDDVAEYKVDASNPAGKAATVANLVLKPPTGKLAGSVKPGLKGAAATTASKPASKAPQFLQKLNAINAKQGENVKFVAEIDGDPQPTVSWSFNGRQLFGGRDHKISLTGNKAILEIVRVSTANAGTYQISLKNPSGT</sequence>
<name>A0AC34RNM7_9BILA</name>